<dbReference type="GO" id="GO:0008081">
    <property type="term" value="F:phosphoric diester hydrolase activity"/>
    <property type="evidence" value="ECO:0007669"/>
    <property type="project" value="TreeGrafter"/>
</dbReference>
<gene>
    <name evidence="9" type="ORF">NITFAB_0080</name>
</gene>
<feature type="binding site" evidence="6">
    <location>
        <position position="7"/>
    </location>
    <ligand>
        <name>Mg(2+)</name>
        <dbReference type="ChEBI" id="CHEBI:18420"/>
        <label>1</label>
    </ligand>
</feature>
<accession>A0A2X0SAL1</accession>
<feature type="site" description="Important for catalytic activity" evidence="7">
    <location>
        <position position="220"/>
    </location>
</feature>
<dbReference type="InterPro" id="IPR004808">
    <property type="entry name" value="AP_endonuc_1"/>
</dbReference>
<evidence type="ECO:0000256" key="5">
    <source>
        <dbReference type="PIRSR" id="PIRSR604808-1"/>
    </source>
</evidence>
<evidence type="ECO:0000256" key="1">
    <source>
        <dbReference type="ARBA" id="ARBA00007092"/>
    </source>
</evidence>
<feature type="domain" description="Endonuclease/exonuclease/phosphatase" evidence="8">
    <location>
        <begin position="5"/>
        <end position="246"/>
    </location>
</feature>
<dbReference type="CDD" id="cd10281">
    <property type="entry name" value="Nape_like_AP-endo"/>
    <property type="match status" value="1"/>
</dbReference>
<evidence type="ECO:0000256" key="3">
    <source>
        <dbReference type="ARBA" id="ARBA00022801"/>
    </source>
</evidence>
<keyword evidence="2 6" id="KW-0479">Metal-binding</keyword>
<reference evidence="9" key="1">
    <citation type="submission" date="2018-05" db="EMBL/GenBank/DDBJ databases">
        <authorList>
            <person name="Lanie J.A."/>
            <person name="Ng W.-L."/>
            <person name="Kazmierczak K.M."/>
            <person name="Andrzejewski T.M."/>
            <person name="Davidsen T.M."/>
            <person name="Wayne K.J."/>
            <person name="Tettelin H."/>
            <person name="Glass J.I."/>
            <person name="Rusch D."/>
            <person name="Podicherti R."/>
            <person name="Tsui H.-C.T."/>
            <person name="Winkler M.E."/>
        </authorList>
    </citation>
    <scope>NUCLEOTIDE SEQUENCE</scope>
    <source>
        <strain evidence="9">KNB</strain>
    </source>
</reference>
<evidence type="ECO:0000259" key="8">
    <source>
        <dbReference type="Pfam" id="PF03372"/>
    </source>
</evidence>
<evidence type="ECO:0000256" key="4">
    <source>
        <dbReference type="ARBA" id="ARBA00022842"/>
    </source>
</evidence>
<dbReference type="PANTHER" id="PTHR22748:SF6">
    <property type="entry name" value="DNA-(APURINIC OR APYRIMIDINIC SITE) ENDONUCLEASE"/>
    <property type="match status" value="1"/>
</dbReference>
<dbReference type="PROSITE" id="PS51435">
    <property type="entry name" value="AP_NUCLEASE_F1_4"/>
    <property type="match status" value="1"/>
</dbReference>
<dbReference type="NCBIfam" id="TIGR00195">
    <property type="entry name" value="exoDNase_III"/>
    <property type="match status" value="1"/>
</dbReference>
<keyword evidence="3" id="KW-0378">Hydrolase</keyword>
<dbReference type="InterPro" id="IPR020847">
    <property type="entry name" value="AP_endonuclease_F1_BS"/>
</dbReference>
<comment type="similarity">
    <text evidence="1">Belongs to the DNA repair enzymes AP/ExoA family.</text>
</comment>
<dbReference type="InterPro" id="IPR005135">
    <property type="entry name" value="Endo/exonuclease/phosphatase"/>
</dbReference>
<dbReference type="SUPFAM" id="SSF56219">
    <property type="entry name" value="DNase I-like"/>
    <property type="match status" value="1"/>
</dbReference>
<feature type="binding site" evidence="6">
    <location>
        <position position="148"/>
    </location>
    <ligand>
        <name>Mg(2+)</name>
        <dbReference type="ChEBI" id="CHEBI:18420"/>
        <label>1</label>
    </ligand>
</feature>
<feature type="active site" description="Proton donor/acceptor" evidence="5">
    <location>
        <position position="148"/>
    </location>
</feature>
<dbReference type="AlphaFoldDB" id="A0A2X0SAL1"/>
<evidence type="ECO:0000256" key="6">
    <source>
        <dbReference type="PIRSR" id="PIRSR604808-2"/>
    </source>
</evidence>
<dbReference type="GO" id="GO:0003677">
    <property type="term" value="F:DNA binding"/>
    <property type="evidence" value="ECO:0007669"/>
    <property type="project" value="InterPro"/>
</dbReference>
<dbReference type="Pfam" id="PF03372">
    <property type="entry name" value="Exo_endo_phos"/>
    <property type="match status" value="1"/>
</dbReference>
<dbReference type="NCBIfam" id="TIGR00633">
    <property type="entry name" value="xth"/>
    <property type="match status" value="1"/>
</dbReference>
<dbReference type="GO" id="GO:0006284">
    <property type="term" value="P:base-excision repair"/>
    <property type="evidence" value="ECO:0007669"/>
    <property type="project" value="TreeGrafter"/>
</dbReference>
<feature type="binding site" evidence="6">
    <location>
        <position position="246"/>
    </location>
    <ligand>
        <name>Mg(2+)</name>
        <dbReference type="ChEBI" id="CHEBI:18420"/>
        <label>1</label>
    </ligand>
</feature>
<feature type="binding site" evidence="6">
    <location>
        <position position="150"/>
    </location>
    <ligand>
        <name>Mg(2+)</name>
        <dbReference type="ChEBI" id="CHEBI:18420"/>
        <label>1</label>
    </ligand>
</feature>
<protein>
    <submittedName>
        <fullName evidence="9">Exodeoxyribonuclease III Xth</fullName>
        <ecNumber evidence="9">4.2.99.18</ecNumber>
    </submittedName>
</protein>
<keyword evidence="4 6" id="KW-0460">Magnesium</keyword>
<dbReference type="EMBL" id="LS423452">
    <property type="protein sequence ID" value="SPS04491.1"/>
    <property type="molecule type" value="Genomic_DNA"/>
</dbReference>
<evidence type="ECO:0000256" key="7">
    <source>
        <dbReference type="PIRSR" id="PIRSR604808-3"/>
    </source>
</evidence>
<evidence type="ECO:0000256" key="2">
    <source>
        <dbReference type="ARBA" id="ARBA00022723"/>
    </source>
</evidence>
<feature type="site" description="Transition state stabilizer" evidence="7">
    <location>
        <position position="150"/>
    </location>
</feature>
<sequence>MRVISVNLNGIRSACNKGFFDWLAKQNADIICLQELKAQASDLTSDMLAPSGYHGYFHYAEKKGYSGVGIYCRHTPESILAGLNMPEFDCEGRYIEARFGNLSVVSLYLPSGSSGEERQMIKFKFMAAFMPHMRELYASGREILLCGDWNIAHTEKDLKNWRGNRKNSGFLPEERAWLTELFSTVGFIDVFRQLHPELEAYTWWSNRGRAWEKNVGWRIDYHIATPGIAHTARSTSIFMDQRFSDHAPLTIDYDFNLDVSGTSDQTAKPGSTTLET</sequence>
<feature type="active site" description="Proton acceptor" evidence="5">
    <location>
        <position position="246"/>
    </location>
</feature>
<dbReference type="GO" id="GO:0008311">
    <property type="term" value="F:double-stranded DNA 3'-5' DNA exonuclease activity"/>
    <property type="evidence" value="ECO:0007669"/>
    <property type="project" value="TreeGrafter"/>
</dbReference>
<evidence type="ECO:0000313" key="9">
    <source>
        <dbReference type="EMBL" id="SPS04491.1"/>
    </source>
</evidence>
<dbReference type="PANTHER" id="PTHR22748">
    <property type="entry name" value="AP ENDONUCLEASE"/>
    <property type="match status" value="1"/>
</dbReference>
<keyword evidence="9" id="KW-0456">Lyase</keyword>
<feature type="binding site" evidence="6">
    <location>
        <position position="245"/>
    </location>
    <ligand>
        <name>Mg(2+)</name>
        <dbReference type="ChEBI" id="CHEBI:18420"/>
        <label>1</label>
    </ligand>
</feature>
<dbReference type="GO" id="GO:0140078">
    <property type="term" value="F:class I DNA-(apurinic or apyrimidinic site) endonuclease activity"/>
    <property type="evidence" value="ECO:0007669"/>
    <property type="project" value="UniProtKB-EC"/>
</dbReference>
<dbReference type="FunFam" id="3.60.10.10:FF:000026">
    <property type="entry name" value="Exodeoxyribonuclease III"/>
    <property type="match status" value="1"/>
</dbReference>
<feature type="site" description="Interaction with DNA substrate" evidence="7">
    <location>
        <position position="246"/>
    </location>
</feature>
<dbReference type="EC" id="4.2.99.18" evidence="9"/>
<dbReference type="GO" id="GO:0046872">
    <property type="term" value="F:metal ion binding"/>
    <property type="evidence" value="ECO:0007669"/>
    <property type="project" value="UniProtKB-KW"/>
</dbReference>
<proteinExistence type="inferred from homology"/>
<dbReference type="InterPro" id="IPR036691">
    <property type="entry name" value="Endo/exonu/phosph_ase_sf"/>
</dbReference>
<comment type="cofactor">
    <cofactor evidence="6">
        <name>Mg(2+)</name>
        <dbReference type="ChEBI" id="CHEBI:18420"/>
    </cofactor>
    <cofactor evidence="6">
        <name>Mn(2+)</name>
        <dbReference type="ChEBI" id="CHEBI:29035"/>
    </cofactor>
    <text evidence="6">Probably binds two magnesium or manganese ions per subunit.</text>
</comment>
<feature type="binding site" evidence="6">
    <location>
        <position position="35"/>
    </location>
    <ligand>
        <name>Mg(2+)</name>
        <dbReference type="ChEBI" id="CHEBI:18420"/>
        <label>1</label>
    </ligand>
</feature>
<dbReference type="Gene3D" id="3.60.10.10">
    <property type="entry name" value="Endonuclease/exonuclease/phosphatase"/>
    <property type="match status" value="1"/>
</dbReference>
<feature type="active site" evidence="5">
    <location>
        <position position="108"/>
    </location>
</feature>
<dbReference type="PROSITE" id="PS00726">
    <property type="entry name" value="AP_NUCLEASE_F1_1"/>
    <property type="match status" value="1"/>
</dbReference>
<organism evidence="9">
    <name type="scientific">Candidatus Nitrotoga fabula</name>
    <dbReference type="NCBI Taxonomy" id="2182327"/>
    <lineage>
        <taxon>Bacteria</taxon>
        <taxon>Pseudomonadati</taxon>
        <taxon>Pseudomonadota</taxon>
        <taxon>Betaproteobacteria</taxon>
        <taxon>Nitrosomonadales</taxon>
        <taxon>Gallionellaceae</taxon>
        <taxon>Candidatus Nitrotoga</taxon>
    </lineage>
</organism>
<name>A0A2X0SAL1_9PROT</name>
<keyword evidence="6" id="KW-0464">Manganese</keyword>